<reference evidence="2 3" key="1">
    <citation type="submission" date="2023-11" db="EMBL/GenBank/DDBJ databases">
        <title>Halocaridina rubra genome assembly.</title>
        <authorList>
            <person name="Smith C."/>
        </authorList>
    </citation>
    <scope>NUCLEOTIDE SEQUENCE [LARGE SCALE GENOMIC DNA]</scope>
    <source>
        <strain evidence="2">EP-1</strain>
        <tissue evidence="2">Whole</tissue>
    </source>
</reference>
<feature type="non-terminal residue" evidence="2">
    <location>
        <position position="1"/>
    </location>
</feature>
<feature type="region of interest" description="Disordered" evidence="1">
    <location>
        <begin position="1"/>
        <end position="62"/>
    </location>
</feature>
<dbReference type="AlphaFoldDB" id="A0AAN9A9D1"/>
<evidence type="ECO:0000313" key="3">
    <source>
        <dbReference type="Proteomes" id="UP001381693"/>
    </source>
</evidence>
<protein>
    <submittedName>
        <fullName evidence="2">Uncharacterized protein</fullName>
    </submittedName>
</protein>
<dbReference type="EMBL" id="JAXCGZ010007422">
    <property type="protein sequence ID" value="KAK7079358.1"/>
    <property type="molecule type" value="Genomic_DNA"/>
</dbReference>
<name>A0AAN9A9D1_HALRR</name>
<organism evidence="2 3">
    <name type="scientific">Halocaridina rubra</name>
    <name type="common">Hawaiian red shrimp</name>
    <dbReference type="NCBI Taxonomy" id="373956"/>
    <lineage>
        <taxon>Eukaryota</taxon>
        <taxon>Metazoa</taxon>
        <taxon>Ecdysozoa</taxon>
        <taxon>Arthropoda</taxon>
        <taxon>Crustacea</taxon>
        <taxon>Multicrustacea</taxon>
        <taxon>Malacostraca</taxon>
        <taxon>Eumalacostraca</taxon>
        <taxon>Eucarida</taxon>
        <taxon>Decapoda</taxon>
        <taxon>Pleocyemata</taxon>
        <taxon>Caridea</taxon>
        <taxon>Atyoidea</taxon>
        <taxon>Atyidae</taxon>
        <taxon>Halocaridina</taxon>
    </lineage>
</organism>
<gene>
    <name evidence="2" type="ORF">SK128_015219</name>
</gene>
<evidence type="ECO:0000256" key="1">
    <source>
        <dbReference type="SAM" id="MobiDB-lite"/>
    </source>
</evidence>
<comment type="caution">
    <text evidence="2">The sequence shown here is derived from an EMBL/GenBank/DDBJ whole genome shotgun (WGS) entry which is preliminary data.</text>
</comment>
<dbReference type="Proteomes" id="UP001381693">
    <property type="component" value="Unassembled WGS sequence"/>
</dbReference>
<accession>A0AAN9A9D1</accession>
<sequence length="62" mass="6754">PSLRQRYSASRSSTGSGHGEESEREVTSSPLENQEEELSTPRPYSDPPPKYTPPPSYSTATG</sequence>
<feature type="non-terminal residue" evidence="2">
    <location>
        <position position="62"/>
    </location>
</feature>
<keyword evidence="3" id="KW-1185">Reference proteome</keyword>
<feature type="compositionally biased region" description="Pro residues" evidence="1">
    <location>
        <begin position="44"/>
        <end position="56"/>
    </location>
</feature>
<evidence type="ECO:0000313" key="2">
    <source>
        <dbReference type="EMBL" id="KAK7079358.1"/>
    </source>
</evidence>
<proteinExistence type="predicted"/>